<proteinExistence type="predicted"/>
<evidence type="ECO:0000313" key="1">
    <source>
        <dbReference type="EMBL" id="GAA2555326.1"/>
    </source>
</evidence>
<evidence type="ECO:0000313" key="2">
    <source>
        <dbReference type="Proteomes" id="UP001501095"/>
    </source>
</evidence>
<protein>
    <submittedName>
        <fullName evidence="1">Uncharacterized protein</fullName>
    </submittedName>
</protein>
<accession>A0ABP6BBZ3</accession>
<name>A0ABP6BBZ3_9ACTN</name>
<dbReference type="EMBL" id="BAAATM010000022">
    <property type="protein sequence ID" value="GAA2555326.1"/>
    <property type="molecule type" value="Genomic_DNA"/>
</dbReference>
<gene>
    <name evidence="1" type="ORF">GCM10010423_65700</name>
</gene>
<dbReference type="Proteomes" id="UP001501095">
    <property type="component" value="Unassembled WGS sequence"/>
</dbReference>
<keyword evidence="2" id="KW-1185">Reference proteome</keyword>
<comment type="caution">
    <text evidence="1">The sequence shown here is derived from an EMBL/GenBank/DDBJ whole genome shotgun (WGS) entry which is preliminary data.</text>
</comment>
<sequence>MKMQPSPTQQRKKCCWERGQVNGYQITDFLKRRAGVLESNITSGEPGIHTMYVGRISEAHIRWCGHRSEEDQRLEQFAKILRDLGYTVVLAEENNVDWPPNQPRKFLNHRRNRKFLRVAKFHRKQRQKKA</sequence>
<organism evidence="1 2">
    <name type="scientific">Streptomyces levis</name>
    <dbReference type="NCBI Taxonomy" id="285566"/>
    <lineage>
        <taxon>Bacteria</taxon>
        <taxon>Bacillati</taxon>
        <taxon>Actinomycetota</taxon>
        <taxon>Actinomycetes</taxon>
        <taxon>Kitasatosporales</taxon>
        <taxon>Streptomycetaceae</taxon>
        <taxon>Streptomyces</taxon>
    </lineage>
</organism>
<reference evidence="2" key="1">
    <citation type="journal article" date="2019" name="Int. J. Syst. Evol. Microbiol.">
        <title>The Global Catalogue of Microorganisms (GCM) 10K type strain sequencing project: providing services to taxonomists for standard genome sequencing and annotation.</title>
        <authorList>
            <consortium name="The Broad Institute Genomics Platform"/>
            <consortium name="The Broad Institute Genome Sequencing Center for Infectious Disease"/>
            <person name="Wu L."/>
            <person name="Ma J."/>
        </authorList>
    </citation>
    <scope>NUCLEOTIDE SEQUENCE [LARGE SCALE GENOMIC DNA]</scope>
    <source>
        <strain evidence="2">JCM 6924</strain>
    </source>
</reference>